<dbReference type="eggNOG" id="COG5492">
    <property type="taxonomic scope" value="Bacteria"/>
</dbReference>
<dbReference type="STRING" id="907348.TresaDRAFT_2192"/>
<dbReference type="InterPro" id="IPR032675">
    <property type="entry name" value="LRR_dom_sf"/>
</dbReference>
<dbReference type="Gene3D" id="3.80.10.10">
    <property type="entry name" value="Ribonuclease Inhibitor"/>
    <property type="match status" value="4"/>
</dbReference>
<dbReference type="OrthoDB" id="362713at2"/>
<accession>H7EJU2</accession>
<dbReference type="PATRIC" id="fig|907348.3.peg.1140"/>
<protein>
    <recommendedName>
        <fullName evidence="3">Surface antigen BspA</fullName>
    </recommendedName>
</protein>
<dbReference type="InterPro" id="IPR026906">
    <property type="entry name" value="LRR_5"/>
</dbReference>
<reference evidence="1 2" key="1">
    <citation type="submission" date="2011-09" db="EMBL/GenBank/DDBJ databases">
        <title>The draft genome of Treponema saccharophilum DSM 2985.</title>
        <authorList>
            <consortium name="US DOE Joint Genome Institute (JGI-PGF)"/>
            <person name="Lucas S."/>
            <person name="Copeland A."/>
            <person name="Lapidus A."/>
            <person name="Glavina del Rio T."/>
            <person name="Dalin E."/>
            <person name="Tice H."/>
            <person name="Bruce D."/>
            <person name="Goodwin L."/>
            <person name="Pitluck S."/>
            <person name="Peters L."/>
            <person name="Kyrpides N."/>
            <person name="Mavromatis K."/>
            <person name="Ivanova N."/>
            <person name="Markowitz V."/>
            <person name="Cheng J.-F."/>
            <person name="Hugenholtz P."/>
            <person name="Woyke T."/>
            <person name="Wu D."/>
            <person name="Gronow S."/>
            <person name="Wellnitz S."/>
            <person name="Brambilla E."/>
            <person name="Klenk H.-P."/>
            <person name="Eisen J.A."/>
        </authorList>
    </citation>
    <scope>NUCLEOTIDE SEQUENCE [LARGE SCALE GENOMIC DNA]</scope>
    <source>
        <strain evidence="1 2">DSM 2985</strain>
    </source>
</reference>
<sequence length="326" mass="34080">MKDVLKIADGVLKECTDKDVESVVIPEGVTEIGGCAFKGCKSLASVEIPSSVTAIGGSAFYGCESLKSVVIPSSVTKIGESAFEGCTSLSSVALPEEFTEIGDRAFKGCNISEISHPCLTIKGGLVIEYSELLYCTSQSASITIPEGVAEIGGEAFYGCTSLSSVSIPSSVKKIGDGSFYGCESLSSVEFGGTMAQWDAVKGKMWLLDYSPAKSVKCADGEWQKSAIVENGVLVEYTDKDAASVEIPDGVTEIGGLAFRDCSSLESVSIPSSVAEIGEYAFFHCSSLTSIEFGGTAAQWEAVEKGDGWNYGFPATTVKCSDGEAEL</sequence>
<dbReference type="RefSeq" id="WP_002703650.1">
    <property type="nucleotide sequence ID" value="NZ_AGRW01000042.1"/>
</dbReference>
<gene>
    <name evidence="1" type="ORF">TresaDRAFT_2192</name>
</gene>
<dbReference type="InterPro" id="IPR053139">
    <property type="entry name" value="Surface_bspA-like"/>
</dbReference>
<keyword evidence="2" id="KW-1185">Reference proteome</keyword>
<organism evidence="1 2">
    <name type="scientific">Treponema saccharophilum DSM 2985</name>
    <dbReference type="NCBI Taxonomy" id="907348"/>
    <lineage>
        <taxon>Bacteria</taxon>
        <taxon>Pseudomonadati</taxon>
        <taxon>Spirochaetota</taxon>
        <taxon>Spirochaetia</taxon>
        <taxon>Spirochaetales</taxon>
        <taxon>Treponemataceae</taxon>
        <taxon>Treponema</taxon>
    </lineage>
</organism>
<dbReference type="Proteomes" id="UP000003571">
    <property type="component" value="Unassembled WGS sequence"/>
</dbReference>
<dbReference type="SUPFAM" id="SSF52058">
    <property type="entry name" value="L domain-like"/>
    <property type="match status" value="1"/>
</dbReference>
<name>H7EJU2_9SPIR</name>
<dbReference type="AlphaFoldDB" id="H7EJU2"/>
<dbReference type="Pfam" id="PF13306">
    <property type="entry name" value="LRR_5"/>
    <property type="match status" value="3"/>
</dbReference>
<evidence type="ECO:0000313" key="1">
    <source>
        <dbReference type="EMBL" id="EIC02212.1"/>
    </source>
</evidence>
<comment type="caution">
    <text evidence="1">The sequence shown here is derived from an EMBL/GenBank/DDBJ whole genome shotgun (WGS) entry which is preliminary data.</text>
</comment>
<dbReference type="EMBL" id="AGRW01000042">
    <property type="protein sequence ID" value="EIC02212.1"/>
    <property type="molecule type" value="Genomic_DNA"/>
</dbReference>
<evidence type="ECO:0000313" key="2">
    <source>
        <dbReference type="Proteomes" id="UP000003571"/>
    </source>
</evidence>
<dbReference type="PANTHER" id="PTHR45661:SF3">
    <property type="entry name" value="IG-LIKE DOMAIN-CONTAINING PROTEIN"/>
    <property type="match status" value="1"/>
</dbReference>
<proteinExistence type="predicted"/>
<dbReference type="PANTHER" id="PTHR45661">
    <property type="entry name" value="SURFACE ANTIGEN"/>
    <property type="match status" value="1"/>
</dbReference>
<evidence type="ECO:0008006" key="3">
    <source>
        <dbReference type="Google" id="ProtNLM"/>
    </source>
</evidence>